<evidence type="ECO:0000256" key="2">
    <source>
        <dbReference type="ARBA" id="ARBA00004196"/>
    </source>
</evidence>
<evidence type="ECO:0000256" key="5">
    <source>
        <dbReference type="ARBA" id="ARBA00022723"/>
    </source>
</evidence>
<dbReference type="EMBL" id="CP062310">
    <property type="protein sequence ID" value="QOJ78919.1"/>
    <property type="molecule type" value="Genomic_DNA"/>
</dbReference>
<keyword evidence="12" id="KW-1185">Reference proteome</keyword>
<dbReference type="Pfam" id="PF01568">
    <property type="entry name" value="Molydop_binding"/>
    <property type="match status" value="1"/>
</dbReference>
<comment type="subcellular location">
    <subcellularLocation>
        <location evidence="2">Cell envelope</location>
    </subcellularLocation>
</comment>
<evidence type="ECO:0000256" key="1">
    <source>
        <dbReference type="ARBA" id="ARBA00001966"/>
    </source>
</evidence>
<comment type="similarity">
    <text evidence="3">Belongs to the prokaryotic molybdopterin-containing oxidoreductase family.</text>
</comment>
<dbReference type="PROSITE" id="PS00490">
    <property type="entry name" value="MOLYBDOPTERIN_PROK_2"/>
    <property type="match status" value="1"/>
</dbReference>
<dbReference type="Proteomes" id="UP000594121">
    <property type="component" value="Chromosome"/>
</dbReference>
<dbReference type="SMART" id="SM00926">
    <property type="entry name" value="Molybdop_Fe4S4"/>
    <property type="match status" value="1"/>
</dbReference>
<dbReference type="Pfam" id="PF04879">
    <property type="entry name" value="Molybdop_Fe4S4"/>
    <property type="match status" value="1"/>
</dbReference>
<dbReference type="RefSeq" id="WP_192818891.1">
    <property type="nucleotide sequence ID" value="NZ_CP062310.1"/>
</dbReference>
<evidence type="ECO:0000313" key="12">
    <source>
        <dbReference type="Proteomes" id="UP000594121"/>
    </source>
</evidence>
<dbReference type="PANTHER" id="PTHR43598">
    <property type="entry name" value="TUNGSTEN-CONTAINING FORMYLMETHANOFURAN DEHYDROGENASE 2 SUBUNIT B"/>
    <property type="match status" value="1"/>
</dbReference>
<dbReference type="InterPro" id="IPR006655">
    <property type="entry name" value="Mopterin_OxRdtase_prok_CS"/>
</dbReference>
<gene>
    <name evidence="11" type="ORF">IG193_00175</name>
</gene>
<dbReference type="Pfam" id="PF00384">
    <property type="entry name" value="Molybdopterin"/>
    <property type="match status" value="1"/>
</dbReference>
<sequence length="1179" mass="131641">MSLEQSVLNRRVFLKLATVAAAAISLSSTPVLADTPVPFKEWRTRWGLGEVGGKTDIVKARVAPVICPYCSFGCSIDFYTVGDRIVWTTGSPDSYINRGALCPKGVSAFQIVENPRRVLYPLIRTGPKPPVEEILSAKSWDDLVALVKKYPPRWRVASWDEAFRYIASRLKAIMDEYRSKTGAPFQKDGTYYIGSATPVQIIGSSILVNEEAFLTKKLSIYLGTHNMDSQYRKCHSSTVAALAATYGWGAETAAIEDLYSSDVILFFSNPAEAHPLSFQHFLKAKQERGTILITFDPRLSRTAMVSDIWVPFRPGSDTAILLYILHYAFLERNPPIDQLDEFKRLMSRWNITQADLDELKDLLSNYTAEEVSRISGVPVETLRNVAKIYVERSGVVTGHKKHGIIQWAMGMTQHTNATVNIIRAAAIVQLLLGNVGYPGGGAHPFRGHSNVQGATDIQGAGNAALSGYHAHPAKAMEVRLYQDWKLQGMPDAWNWEVPDWALAAFPALKDAAKRGQANSAKLLQVFKFYGWRRHELLWGIFIGTDPETDPQNGKVISDIPFGAGSTETTFARRALNGEIRAALIFGENPAVTNPNAKIVWAALASLQLLVVADIFETETAWFADVLLPSASFAEKEGTRTNSNRVIQWTFKALEPKGNSRPDYWIIVNLFKYLWRAGVIQLPSQLVGKRKERVAIRRGDRIFELYYREIAPEKSWDYSGGTGAASPVSAIEAEVNPRIINKEINFATLIYDGMYNPVRDEFTPMRRDKRIRDVGEIDGYFAQKFTLYKDWGWSWPQNVRIMYALDALAVMEGQPVKVVVGGKEYTVTGETGEVVDEYTGGYRPAYLPGHSWSLPKYFKRRLSNISDLWAGLDMVRFIRTGELVFPEKSLVIDKDGAPTPVSFEEFASLTGMRFVWANDGLYWDEDTTVKAKAAVKYSFFPGDSWSKYKDTYAAFRQKLKAYYDQTGSLKQAVLNVIRDMGGWYKGYNFSYPIHTEPAESPDIELALKYPTLAFLNPFNLQVLNEQPDVVKGKPVGLALEPKDLSGEQGVLVALTSNRLTEMWHSGSMTRNIPYLVQLVPEPFVYINEKLAKKLGIKSGDLVEIVTARGSIRMKAFVTKGEAYLKMGGSELPVVNVVWHFSFLGQATGPQGNFITPDAVDVVTTIQESKAWIGVVRKASG</sequence>
<dbReference type="SUPFAM" id="SSF53706">
    <property type="entry name" value="Formate dehydrogenase/DMSO reductase, domains 1-3"/>
    <property type="match status" value="1"/>
</dbReference>
<reference evidence="11 12" key="1">
    <citation type="submission" date="2020-10" db="EMBL/GenBank/DDBJ databases">
        <title>Thermofilum lucidum 3507LT sp. nov. a novel member of Thermofilaceae family isolated from Chile hot spring, and proposal of description order Thermofilales.</title>
        <authorList>
            <person name="Zayulina K.S."/>
            <person name="Elcheninov A.G."/>
            <person name="Toshchakov S.V."/>
            <person name="Kublanov I.V."/>
        </authorList>
    </citation>
    <scope>NUCLEOTIDE SEQUENCE [LARGE SCALE GENOMIC DNA]</scope>
    <source>
        <strain evidence="11 12">3507LT</strain>
    </source>
</reference>
<evidence type="ECO:0000256" key="8">
    <source>
        <dbReference type="ARBA" id="ARBA00023004"/>
    </source>
</evidence>
<dbReference type="Gene3D" id="3.40.50.740">
    <property type="match status" value="1"/>
</dbReference>
<dbReference type="InterPro" id="IPR006656">
    <property type="entry name" value="Mopterin_OxRdtase"/>
</dbReference>
<dbReference type="GO" id="GO:0016491">
    <property type="term" value="F:oxidoreductase activity"/>
    <property type="evidence" value="ECO:0007669"/>
    <property type="project" value="UniProtKB-KW"/>
</dbReference>
<evidence type="ECO:0000256" key="4">
    <source>
        <dbReference type="ARBA" id="ARBA00022485"/>
    </source>
</evidence>
<dbReference type="Gene3D" id="2.40.40.20">
    <property type="match status" value="1"/>
</dbReference>
<organism evidence="11 12">
    <name type="scientific">Infirmifilum lucidum</name>
    <dbReference type="NCBI Taxonomy" id="2776706"/>
    <lineage>
        <taxon>Archaea</taxon>
        <taxon>Thermoproteota</taxon>
        <taxon>Thermoprotei</taxon>
        <taxon>Thermofilales</taxon>
        <taxon>Thermofilaceae</taxon>
        <taxon>Infirmifilum</taxon>
    </lineage>
</organism>
<keyword evidence="4" id="KW-0004">4Fe-4S</keyword>
<keyword evidence="8" id="KW-0408">Iron</keyword>
<keyword evidence="7" id="KW-0560">Oxidoreductase</keyword>
<dbReference type="Gene3D" id="3.30.200.210">
    <property type="match status" value="1"/>
</dbReference>
<dbReference type="InParanoid" id="A0A7L9FGN2"/>
<dbReference type="PROSITE" id="PS51669">
    <property type="entry name" value="4FE4S_MOW_BIS_MGD"/>
    <property type="match status" value="1"/>
</dbReference>
<evidence type="ECO:0000256" key="6">
    <source>
        <dbReference type="ARBA" id="ARBA00022729"/>
    </source>
</evidence>
<protein>
    <submittedName>
        <fullName evidence="11">Molybdopterin-dependent oxidoreductase</fullName>
    </submittedName>
</protein>
<dbReference type="CDD" id="cd02792">
    <property type="entry name" value="MopB_CT_Formate-Dh-Na-like"/>
    <property type="match status" value="1"/>
</dbReference>
<evidence type="ECO:0000259" key="10">
    <source>
        <dbReference type="PROSITE" id="PS51669"/>
    </source>
</evidence>
<dbReference type="InterPro" id="IPR006963">
    <property type="entry name" value="Mopterin_OxRdtase_4Fe-4S_dom"/>
</dbReference>
<evidence type="ECO:0000256" key="3">
    <source>
        <dbReference type="ARBA" id="ARBA00010312"/>
    </source>
</evidence>
<dbReference type="SUPFAM" id="SSF50692">
    <property type="entry name" value="ADC-like"/>
    <property type="match status" value="1"/>
</dbReference>
<evidence type="ECO:0000256" key="7">
    <source>
        <dbReference type="ARBA" id="ARBA00023002"/>
    </source>
</evidence>
<accession>A0A7L9FGN2</accession>
<comment type="cofactor">
    <cofactor evidence="1">
        <name>[4Fe-4S] cluster</name>
        <dbReference type="ChEBI" id="CHEBI:49883"/>
    </cofactor>
</comment>
<dbReference type="InterPro" id="IPR006657">
    <property type="entry name" value="MoPterin_dinucl-bd_dom"/>
</dbReference>
<dbReference type="InterPro" id="IPR009010">
    <property type="entry name" value="Asp_de-COase-like_dom_sf"/>
</dbReference>
<dbReference type="PROSITE" id="PS51318">
    <property type="entry name" value="TAT"/>
    <property type="match status" value="1"/>
</dbReference>
<dbReference type="InterPro" id="IPR006311">
    <property type="entry name" value="TAT_signal"/>
</dbReference>
<dbReference type="GO" id="GO:0046872">
    <property type="term" value="F:metal ion binding"/>
    <property type="evidence" value="ECO:0007669"/>
    <property type="project" value="UniProtKB-KW"/>
</dbReference>
<dbReference type="PANTHER" id="PTHR43598:SF5">
    <property type="entry name" value="DMSO REDUCTASE CHAIN A"/>
    <property type="match status" value="1"/>
</dbReference>
<feature type="domain" description="4Fe-4S Mo/W bis-MGD-type" evidence="10">
    <location>
        <begin position="60"/>
        <end position="116"/>
    </location>
</feature>
<dbReference type="GeneID" id="59148265"/>
<keyword evidence="9" id="KW-0411">Iron-sulfur</keyword>
<proteinExistence type="inferred from homology"/>
<name>A0A7L9FGN2_9CREN</name>
<evidence type="ECO:0000313" key="11">
    <source>
        <dbReference type="EMBL" id="QOJ78919.1"/>
    </source>
</evidence>
<evidence type="ECO:0000256" key="9">
    <source>
        <dbReference type="ARBA" id="ARBA00023014"/>
    </source>
</evidence>
<keyword evidence="6" id="KW-0732">Signal</keyword>
<dbReference type="FunCoup" id="A0A7L9FGN2">
    <property type="interactions" value="142"/>
</dbReference>
<dbReference type="GO" id="GO:0043546">
    <property type="term" value="F:molybdopterin cofactor binding"/>
    <property type="evidence" value="ECO:0007669"/>
    <property type="project" value="InterPro"/>
</dbReference>
<keyword evidence="5" id="KW-0479">Metal-binding</keyword>
<dbReference type="GO" id="GO:0051539">
    <property type="term" value="F:4 iron, 4 sulfur cluster binding"/>
    <property type="evidence" value="ECO:0007669"/>
    <property type="project" value="UniProtKB-KW"/>
</dbReference>
<dbReference type="KEGG" id="thel:IG193_00175"/>
<dbReference type="AlphaFoldDB" id="A0A7L9FGN2"/>
<dbReference type="Gene3D" id="3.40.228.10">
    <property type="entry name" value="Dimethylsulfoxide Reductase, domain 2"/>
    <property type="match status" value="1"/>
</dbReference>